<dbReference type="Proteomes" id="UP000188318">
    <property type="component" value="Unassembled WGS sequence"/>
</dbReference>
<evidence type="ECO:0000313" key="2">
    <source>
        <dbReference type="EMBL" id="OOG00615.1"/>
    </source>
</evidence>
<feature type="transmembrane region" description="Helical" evidence="1">
    <location>
        <begin position="601"/>
        <end position="622"/>
    </location>
</feature>
<feature type="transmembrane region" description="Helical" evidence="1">
    <location>
        <begin position="559"/>
        <end position="581"/>
    </location>
</feature>
<keyword evidence="1" id="KW-0472">Membrane</keyword>
<keyword evidence="1" id="KW-0812">Transmembrane</keyword>
<dbReference type="STRING" id="602072.A0A1R3S1I5"/>
<proteinExistence type="predicted"/>
<dbReference type="OrthoDB" id="3340520at2759"/>
<keyword evidence="1" id="KW-1133">Transmembrane helix</keyword>
<dbReference type="InterPro" id="IPR010775">
    <property type="entry name" value="DUF1365"/>
</dbReference>
<dbReference type="AlphaFoldDB" id="A0A1R3S1I5"/>
<dbReference type="VEuPathDB" id="FungiDB:ASPCADRAFT_158829"/>
<sequence>MIVQDIALLLLYLGHKSHIPSLWIKSVGVAVGLPIFTIFIVLTIFLLRVLLRARQLVVLSDEPQTVIGKPLLFPMIFNHKRFVPVKDQFSNRFLAVGVPVGLRCRIGNLLAVDDTTLDLHCPPGQGWSWKRALSHLSCWFSFDSERYLHRGSHELDLREKLDGFLRSENQDPEKWPYAYLVGIPQFLGWSRSVVSWWYLYTEERELDAMILEINNSYDEKRNIFMKVSRVSEQPLKTSASSKTAEYLDDFYKVRSLSSLPQSTFYKGTWTKTIFASVFEKVDGLVTNRFMDPLQPTSWKPNASFSNMTTIGESGEVKMATRMTCCETPIDPTQMSSFQLLKFLLQWTVPGILTTAHIVFQALRIHYTGLMKMYAKTPVRAGSVARHATKPEIDLEPFFRAYLASCVEKHPYPVQVTYLPCRSSNNETIHLRSPSCEKDHSSIRYVSIEPTDPAFYTRVINYTSIETALDTELHPTGLHADPSSQRLLVSDQALLASILGSPSSQKSDAFKTTNIPPALSWYQKSTIPPFMDDFVSTSSDPASRAVYFSIAAKQRLIDRYALGSETLLGVYTFLGSCLLRWVVLETLTLGSDLSAGDTQMALTSSAIYLLLMMGFRTIGGVLLRF</sequence>
<reference evidence="3" key="1">
    <citation type="journal article" date="2017" name="Genome Biol.">
        <title>Comparative genomics reveals high biological diversity and specific adaptations in the industrially and medically important fungal genus Aspergillus.</title>
        <authorList>
            <person name="de Vries R.P."/>
            <person name="Riley R."/>
            <person name="Wiebenga A."/>
            <person name="Aguilar-Osorio G."/>
            <person name="Amillis S."/>
            <person name="Uchima C.A."/>
            <person name="Anderluh G."/>
            <person name="Asadollahi M."/>
            <person name="Askin M."/>
            <person name="Barry K."/>
            <person name="Battaglia E."/>
            <person name="Bayram O."/>
            <person name="Benocci T."/>
            <person name="Braus-Stromeyer S.A."/>
            <person name="Caldana C."/>
            <person name="Canovas D."/>
            <person name="Cerqueira G.C."/>
            <person name="Chen F."/>
            <person name="Chen W."/>
            <person name="Choi C."/>
            <person name="Clum A."/>
            <person name="Dos Santos R.A."/>
            <person name="Damasio A.R."/>
            <person name="Diallinas G."/>
            <person name="Emri T."/>
            <person name="Fekete E."/>
            <person name="Flipphi M."/>
            <person name="Freyberg S."/>
            <person name="Gallo A."/>
            <person name="Gournas C."/>
            <person name="Habgood R."/>
            <person name="Hainaut M."/>
            <person name="Harispe M.L."/>
            <person name="Henrissat B."/>
            <person name="Hilden K.S."/>
            <person name="Hope R."/>
            <person name="Hossain A."/>
            <person name="Karabika E."/>
            <person name="Karaffa L."/>
            <person name="Karanyi Z."/>
            <person name="Krasevec N."/>
            <person name="Kuo A."/>
            <person name="Kusch H."/>
            <person name="LaButti K."/>
            <person name="Lagendijk E.L."/>
            <person name="Lapidus A."/>
            <person name="Levasseur A."/>
            <person name="Lindquist E."/>
            <person name="Lipzen A."/>
            <person name="Logrieco A.F."/>
            <person name="MacCabe A."/>
            <person name="Maekelae M.R."/>
            <person name="Malavazi I."/>
            <person name="Melin P."/>
            <person name="Meyer V."/>
            <person name="Mielnichuk N."/>
            <person name="Miskei M."/>
            <person name="Molnar A.P."/>
            <person name="Mule G."/>
            <person name="Ngan C.Y."/>
            <person name="Orejas M."/>
            <person name="Orosz E."/>
            <person name="Ouedraogo J.P."/>
            <person name="Overkamp K.M."/>
            <person name="Park H.-S."/>
            <person name="Perrone G."/>
            <person name="Piumi F."/>
            <person name="Punt P.J."/>
            <person name="Ram A.F."/>
            <person name="Ramon A."/>
            <person name="Rauscher S."/>
            <person name="Record E."/>
            <person name="Riano-Pachon D.M."/>
            <person name="Robert V."/>
            <person name="Roehrig J."/>
            <person name="Ruller R."/>
            <person name="Salamov A."/>
            <person name="Salih N.S."/>
            <person name="Samson R.A."/>
            <person name="Sandor E."/>
            <person name="Sanguinetti M."/>
            <person name="Schuetze T."/>
            <person name="Sepcic K."/>
            <person name="Shelest E."/>
            <person name="Sherlock G."/>
            <person name="Sophianopoulou V."/>
            <person name="Squina F.M."/>
            <person name="Sun H."/>
            <person name="Susca A."/>
            <person name="Todd R.B."/>
            <person name="Tsang A."/>
            <person name="Unkles S.E."/>
            <person name="van de Wiele N."/>
            <person name="van Rossen-Uffink D."/>
            <person name="Oliveira J.V."/>
            <person name="Vesth T.C."/>
            <person name="Visser J."/>
            <person name="Yu J.-H."/>
            <person name="Zhou M."/>
            <person name="Andersen M.R."/>
            <person name="Archer D.B."/>
            <person name="Baker S.E."/>
            <person name="Benoit I."/>
            <person name="Brakhage A.A."/>
            <person name="Braus G.H."/>
            <person name="Fischer R."/>
            <person name="Frisvad J.C."/>
            <person name="Goldman G.H."/>
            <person name="Houbraken J."/>
            <person name="Oakley B."/>
            <person name="Pocsi I."/>
            <person name="Scazzocchio C."/>
            <person name="Seiboth B."/>
            <person name="vanKuyk P.A."/>
            <person name="Wortman J."/>
            <person name="Dyer P.S."/>
            <person name="Grigoriev I.V."/>
        </authorList>
    </citation>
    <scope>NUCLEOTIDE SEQUENCE [LARGE SCALE GENOMIC DNA]</scope>
    <source>
        <strain evidence="3">ITEM 5010</strain>
    </source>
</reference>
<feature type="transmembrane region" description="Helical" evidence="1">
    <location>
        <begin position="22"/>
        <end position="47"/>
    </location>
</feature>
<name>A0A1R3S1I5_ASPC5</name>
<evidence type="ECO:0000256" key="1">
    <source>
        <dbReference type="SAM" id="Phobius"/>
    </source>
</evidence>
<keyword evidence="3" id="KW-1185">Reference proteome</keyword>
<dbReference type="PANTHER" id="PTHR33973">
    <property type="entry name" value="OS07G0153300 PROTEIN"/>
    <property type="match status" value="1"/>
</dbReference>
<dbReference type="Pfam" id="PF07103">
    <property type="entry name" value="DUF1365"/>
    <property type="match status" value="1"/>
</dbReference>
<dbReference type="OMA" id="CRTTHAR"/>
<evidence type="ECO:0000313" key="3">
    <source>
        <dbReference type="Proteomes" id="UP000188318"/>
    </source>
</evidence>
<protein>
    <submittedName>
        <fullName evidence="2">Uncharacterized protein</fullName>
    </submittedName>
</protein>
<dbReference type="PANTHER" id="PTHR33973:SF4">
    <property type="entry name" value="OS07G0153300 PROTEIN"/>
    <property type="match status" value="1"/>
</dbReference>
<accession>A0A1R3S1I5</accession>
<dbReference type="EMBL" id="KV907493">
    <property type="protein sequence ID" value="OOG00615.1"/>
    <property type="molecule type" value="Genomic_DNA"/>
</dbReference>
<organism evidence="2 3">
    <name type="scientific">Aspergillus carbonarius (strain ITEM 5010)</name>
    <dbReference type="NCBI Taxonomy" id="602072"/>
    <lineage>
        <taxon>Eukaryota</taxon>
        <taxon>Fungi</taxon>
        <taxon>Dikarya</taxon>
        <taxon>Ascomycota</taxon>
        <taxon>Pezizomycotina</taxon>
        <taxon>Eurotiomycetes</taxon>
        <taxon>Eurotiomycetidae</taxon>
        <taxon>Eurotiales</taxon>
        <taxon>Aspergillaceae</taxon>
        <taxon>Aspergillus</taxon>
        <taxon>Aspergillus subgen. Circumdati</taxon>
    </lineage>
</organism>
<gene>
    <name evidence="2" type="ORF">ASPCADRAFT_158829</name>
</gene>